<keyword evidence="1" id="KW-0732">Signal</keyword>
<protein>
    <recommendedName>
        <fullName evidence="4">Chitin-binding type-3 domain-containing protein</fullName>
    </recommendedName>
</protein>
<proteinExistence type="predicted"/>
<name>A0A7W7DBB0_9ACTN</name>
<evidence type="ECO:0000313" key="2">
    <source>
        <dbReference type="EMBL" id="MBB4703399.1"/>
    </source>
</evidence>
<evidence type="ECO:0000256" key="1">
    <source>
        <dbReference type="SAM" id="SignalP"/>
    </source>
</evidence>
<dbReference type="RefSeq" id="WP_184883805.1">
    <property type="nucleotide sequence ID" value="NZ_BOOV01000029.1"/>
</dbReference>
<organism evidence="2 3">
    <name type="scientific">Sphaerisporangium siamense</name>
    <dbReference type="NCBI Taxonomy" id="795645"/>
    <lineage>
        <taxon>Bacteria</taxon>
        <taxon>Bacillati</taxon>
        <taxon>Actinomycetota</taxon>
        <taxon>Actinomycetes</taxon>
        <taxon>Streptosporangiales</taxon>
        <taxon>Streptosporangiaceae</taxon>
        <taxon>Sphaerisporangium</taxon>
    </lineage>
</organism>
<sequence>MRRAITVIGVAAAVFSVVLPMSAAGAWSAVPAQARSGAAADLPDGWTCYRQGEIAYFGGLPYRARIGFCGSGLDPATVPALWEPA</sequence>
<feature type="signal peptide" evidence="1">
    <location>
        <begin position="1"/>
        <end position="23"/>
    </location>
</feature>
<keyword evidence="3" id="KW-1185">Reference proteome</keyword>
<reference evidence="2 3" key="1">
    <citation type="submission" date="2020-08" db="EMBL/GenBank/DDBJ databases">
        <title>Sequencing the genomes of 1000 actinobacteria strains.</title>
        <authorList>
            <person name="Klenk H.-P."/>
        </authorList>
    </citation>
    <scope>NUCLEOTIDE SEQUENCE [LARGE SCALE GENOMIC DNA]</scope>
    <source>
        <strain evidence="2 3">DSM 45784</strain>
    </source>
</reference>
<dbReference type="Proteomes" id="UP000542210">
    <property type="component" value="Unassembled WGS sequence"/>
</dbReference>
<accession>A0A7W7DBB0</accession>
<feature type="chain" id="PRO_5039127673" description="Chitin-binding type-3 domain-containing protein" evidence="1">
    <location>
        <begin position="24"/>
        <end position="85"/>
    </location>
</feature>
<evidence type="ECO:0000313" key="3">
    <source>
        <dbReference type="Proteomes" id="UP000542210"/>
    </source>
</evidence>
<evidence type="ECO:0008006" key="4">
    <source>
        <dbReference type="Google" id="ProtNLM"/>
    </source>
</evidence>
<dbReference type="AlphaFoldDB" id="A0A7W7DBB0"/>
<dbReference type="EMBL" id="JACHND010000001">
    <property type="protein sequence ID" value="MBB4703399.1"/>
    <property type="molecule type" value="Genomic_DNA"/>
</dbReference>
<comment type="caution">
    <text evidence="2">The sequence shown here is derived from an EMBL/GenBank/DDBJ whole genome shotgun (WGS) entry which is preliminary data.</text>
</comment>
<gene>
    <name evidence="2" type="ORF">BJ982_004943</name>
</gene>